<dbReference type="SUPFAM" id="SSF53686">
    <property type="entry name" value="Tryptophan synthase beta subunit-like PLP-dependent enzymes"/>
    <property type="match status" value="2"/>
</dbReference>
<evidence type="ECO:0000313" key="11">
    <source>
        <dbReference type="EMBL" id="KAL0442905.1"/>
    </source>
</evidence>
<keyword evidence="7" id="KW-0057">Aromatic amino acid biosynthesis</keyword>
<proteinExistence type="predicted"/>
<keyword evidence="4" id="KW-0028">Amino-acid biosynthesis</keyword>
<keyword evidence="8" id="KW-0456">Lyase</keyword>
<dbReference type="PANTHER" id="PTHR48077">
    <property type="entry name" value="TRYPTOPHAN SYNTHASE-RELATED"/>
    <property type="match status" value="1"/>
</dbReference>
<evidence type="ECO:0000256" key="2">
    <source>
        <dbReference type="ARBA" id="ARBA00004733"/>
    </source>
</evidence>
<keyword evidence="5" id="KW-0822">Tryptophan biosynthesis</keyword>
<dbReference type="AlphaFoldDB" id="A0AAW2WS36"/>
<comment type="cofactor">
    <cofactor evidence="1">
        <name>pyridoxal 5'-phosphate</name>
        <dbReference type="ChEBI" id="CHEBI:597326"/>
    </cofactor>
</comment>
<feature type="domain" description="Tryptophan synthase beta chain-like PALP" evidence="10">
    <location>
        <begin position="257"/>
        <end position="392"/>
    </location>
</feature>
<evidence type="ECO:0000256" key="7">
    <source>
        <dbReference type="ARBA" id="ARBA00023141"/>
    </source>
</evidence>
<sequence>MACCQHLLAISFHHANAPSISRPKFAPKLYFNWPSRTNIENKALITCSAIGHDMRASSDHHIGGLHTHPAGRTSDVLRLIDETEEGLFSTGKFGRFGGMFVPETLIYSLNKLLAEFIFCLRDPEFQGELAVALRDYVGRETPLYFAQRLTDHYKNSNGEGPEIYLKREDLNHGGAHKINNAIAQAMLAKRMGLKRVVAATGAGGHGVATAAACAKLSLDCSICMGKLDEERQPYNVLLMKHLGAQSELAVALRDYVGRETPLYFAQRLTDHYKNSNGEGPEIYLKREDLNHGGAHKINNAIAQAMLAKRMGRKSVVAATGAGQHGVATAAACAKLSLDCSIFMGNVDEERQSSNVLLMKHLGAQVKSVEGTFKDATSEAIRNWVEDLDNSCYLAGTAVGPHPCPISESFSR</sequence>
<evidence type="ECO:0000256" key="4">
    <source>
        <dbReference type="ARBA" id="ARBA00022605"/>
    </source>
</evidence>
<dbReference type="Pfam" id="PF00291">
    <property type="entry name" value="PALP"/>
    <property type="match status" value="2"/>
</dbReference>
<organism evidence="11">
    <name type="scientific">Sesamum latifolium</name>
    <dbReference type="NCBI Taxonomy" id="2727402"/>
    <lineage>
        <taxon>Eukaryota</taxon>
        <taxon>Viridiplantae</taxon>
        <taxon>Streptophyta</taxon>
        <taxon>Embryophyta</taxon>
        <taxon>Tracheophyta</taxon>
        <taxon>Spermatophyta</taxon>
        <taxon>Magnoliopsida</taxon>
        <taxon>eudicotyledons</taxon>
        <taxon>Gunneridae</taxon>
        <taxon>Pentapetalae</taxon>
        <taxon>asterids</taxon>
        <taxon>lamiids</taxon>
        <taxon>Lamiales</taxon>
        <taxon>Pedaliaceae</taxon>
        <taxon>Sesamum</taxon>
    </lineage>
</organism>
<gene>
    <name evidence="11" type="ORF">Slati_2013200</name>
</gene>
<dbReference type="InterPro" id="IPR001926">
    <property type="entry name" value="TrpB-like_PALP"/>
</dbReference>
<reference evidence="11" key="2">
    <citation type="journal article" date="2024" name="Plant">
        <title>Genomic evolution and insights into agronomic trait innovations of Sesamum species.</title>
        <authorList>
            <person name="Miao H."/>
            <person name="Wang L."/>
            <person name="Qu L."/>
            <person name="Liu H."/>
            <person name="Sun Y."/>
            <person name="Le M."/>
            <person name="Wang Q."/>
            <person name="Wei S."/>
            <person name="Zheng Y."/>
            <person name="Lin W."/>
            <person name="Duan Y."/>
            <person name="Cao H."/>
            <person name="Xiong S."/>
            <person name="Wang X."/>
            <person name="Wei L."/>
            <person name="Li C."/>
            <person name="Ma Q."/>
            <person name="Ju M."/>
            <person name="Zhao R."/>
            <person name="Li G."/>
            <person name="Mu C."/>
            <person name="Tian Q."/>
            <person name="Mei H."/>
            <person name="Zhang T."/>
            <person name="Gao T."/>
            <person name="Zhang H."/>
        </authorList>
    </citation>
    <scope>NUCLEOTIDE SEQUENCE</scope>
    <source>
        <strain evidence="11">KEN1</strain>
    </source>
</reference>
<feature type="domain" description="Tryptophan synthase beta chain-like PALP" evidence="10">
    <location>
        <begin position="138"/>
        <end position="245"/>
    </location>
</feature>
<comment type="catalytic activity">
    <reaction evidence="9">
        <text>(1S,2R)-1-C-(indol-3-yl)glycerol 3-phosphate + L-serine = D-glyceraldehyde 3-phosphate + L-tryptophan + H2O</text>
        <dbReference type="Rhea" id="RHEA:10532"/>
        <dbReference type="ChEBI" id="CHEBI:15377"/>
        <dbReference type="ChEBI" id="CHEBI:33384"/>
        <dbReference type="ChEBI" id="CHEBI:57912"/>
        <dbReference type="ChEBI" id="CHEBI:58866"/>
        <dbReference type="ChEBI" id="CHEBI:59776"/>
        <dbReference type="EC" id="4.2.1.20"/>
    </reaction>
</comment>
<dbReference type="EC" id="4.2.1.20" evidence="3"/>
<dbReference type="Gene3D" id="3.40.50.1100">
    <property type="match status" value="4"/>
</dbReference>
<evidence type="ECO:0000256" key="3">
    <source>
        <dbReference type="ARBA" id="ARBA00012043"/>
    </source>
</evidence>
<dbReference type="GO" id="GO:0004834">
    <property type="term" value="F:tryptophan synthase activity"/>
    <property type="evidence" value="ECO:0007669"/>
    <property type="project" value="UniProtKB-EC"/>
</dbReference>
<protein>
    <recommendedName>
        <fullName evidence="3">tryptophan synthase</fullName>
        <ecNumber evidence="3">4.2.1.20</ecNumber>
    </recommendedName>
</protein>
<comment type="pathway">
    <text evidence="2">Amino-acid biosynthesis; L-tryptophan biosynthesis; L-tryptophan from chorismate: step 5/5.</text>
</comment>
<dbReference type="InterPro" id="IPR006653">
    <property type="entry name" value="Trp_synth_b_CS"/>
</dbReference>
<dbReference type="PANTHER" id="PTHR48077:SF4">
    <property type="entry name" value="TRYPTOPHAN SYNTHASE"/>
    <property type="match status" value="1"/>
</dbReference>
<evidence type="ECO:0000259" key="10">
    <source>
        <dbReference type="Pfam" id="PF00291"/>
    </source>
</evidence>
<evidence type="ECO:0000256" key="6">
    <source>
        <dbReference type="ARBA" id="ARBA00022898"/>
    </source>
</evidence>
<name>A0AAW2WS36_9LAMI</name>
<dbReference type="PROSITE" id="PS00168">
    <property type="entry name" value="TRP_SYNTHASE_BETA"/>
    <property type="match status" value="2"/>
</dbReference>
<reference evidence="11" key="1">
    <citation type="submission" date="2020-06" db="EMBL/GenBank/DDBJ databases">
        <authorList>
            <person name="Li T."/>
            <person name="Hu X."/>
            <person name="Zhang T."/>
            <person name="Song X."/>
            <person name="Zhang H."/>
            <person name="Dai N."/>
            <person name="Sheng W."/>
            <person name="Hou X."/>
            <person name="Wei L."/>
        </authorList>
    </citation>
    <scope>NUCLEOTIDE SEQUENCE</scope>
    <source>
        <strain evidence="11">KEN1</strain>
        <tissue evidence="11">Leaf</tissue>
    </source>
</reference>
<dbReference type="GO" id="GO:0005737">
    <property type="term" value="C:cytoplasm"/>
    <property type="evidence" value="ECO:0007669"/>
    <property type="project" value="TreeGrafter"/>
</dbReference>
<dbReference type="EMBL" id="JACGWN010000007">
    <property type="protein sequence ID" value="KAL0442905.1"/>
    <property type="molecule type" value="Genomic_DNA"/>
</dbReference>
<comment type="caution">
    <text evidence="11">The sequence shown here is derived from an EMBL/GenBank/DDBJ whole genome shotgun (WGS) entry which is preliminary data.</text>
</comment>
<evidence type="ECO:0000256" key="5">
    <source>
        <dbReference type="ARBA" id="ARBA00022822"/>
    </source>
</evidence>
<dbReference type="InterPro" id="IPR036052">
    <property type="entry name" value="TrpB-like_PALP_sf"/>
</dbReference>
<dbReference type="InterPro" id="IPR023026">
    <property type="entry name" value="Trp_synth_beta/beta-like"/>
</dbReference>
<evidence type="ECO:0000256" key="8">
    <source>
        <dbReference type="ARBA" id="ARBA00023239"/>
    </source>
</evidence>
<dbReference type="CDD" id="cd00640">
    <property type="entry name" value="Trp-synth-beta_II"/>
    <property type="match status" value="1"/>
</dbReference>
<evidence type="ECO:0000256" key="9">
    <source>
        <dbReference type="ARBA" id="ARBA00049047"/>
    </source>
</evidence>
<accession>A0AAW2WS36</accession>
<evidence type="ECO:0000256" key="1">
    <source>
        <dbReference type="ARBA" id="ARBA00001933"/>
    </source>
</evidence>
<keyword evidence="6" id="KW-0663">Pyridoxal phosphate</keyword>